<name>A0A210R6A6_MIZYE</name>
<dbReference type="AlphaFoldDB" id="A0A210R6A6"/>
<dbReference type="STRING" id="6573.A0A210R6A6"/>
<dbReference type="EMBL" id="MH045215">
    <property type="protein sequence ID" value="AXN93483.1"/>
    <property type="molecule type" value="mRNA"/>
</dbReference>
<accession>A0A210R6A6</accession>
<evidence type="ECO:0000313" key="3">
    <source>
        <dbReference type="EMBL" id="OWF56593.1"/>
    </source>
</evidence>
<dbReference type="Proteomes" id="UP000242188">
    <property type="component" value="Unassembled WGS sequence"/>
</dbReference>
<dbReference type="EMBL" id="NEDP02000134">
    <property type="protein sequence ID" value="OWF56593.1"/>
    <property type="molecule type" value="Genomic_DNA"/>
</dbReference>
<dbReference type="OrthoDB" id="6053162at2759"/>
<proteinExistence type="evidence at transcript level"/>
<protein>
    <submittedName>
        <fullName evidence="2">Elevenin</fullName>
    </submittedName>
</protein>
<keyword evidence="4" id="KW-1185">Reference proteome</keyword>
<organism evidence="3 4">
    <name type="scientific">Mizuhopecten yessoensis</name>
    <name type="common">Japanese scallop</name>
    <name type="synonym">Patinopecten yessoensis</name>
    <dbReference type="NCBI Taxonomy" id="6573"/>
    <lineage>
        <taxon>Eukaryota</taxon>
        <taxon>Metazoa</taxon>
        <taxon>Spiralia</taxon>
        <taxon>Lophotrochozoa</taxon>
        <taxon>Mollusca</taxon>
        <taxon>Bivalvia</taxon>
        <taxon>Autobranchia</taxon>
        <taxon>Pteriomorphia</taxon>
        <taxon>Pectinida</taxon>
        <taxon>Pectinoidea</taxon>
        <taxon>Pectinidae</taxon>
        <taxon>Mizuhopecten</taxon>
    </lineage>
</organism>
<evidence type="ECO:0000313" key="4">
    <source>
        <dbReference type="Proteomes" id="UP000242188"/>
    </source>
</evidence>
<reference evidence="3 4" key="1">
    <citation type="journal article" date="2017" name="Nat. Ecol. Evol.">
        <title>Scallop genome provides insights into evolution of bilaterian karyotype and development.</title>
        <authorList>
            <person name="Wang S."/>
            <person name="Zhang J."/>
            <person name="Jiao W."/>
            <person name="Li J."/>
            <person name="Xun X."/>
            <person name="Sun Y."/>
            <person name="Guo X."/>
            <person name="Huan P."/>
            <person name="Dong B."/>
            <person name="Zhang L."/>
            <person name="Hu X."/>
            <person name="Sun X."/>
            <person name="Wang J."/>
            <person name="Zhao C."/>
            <person name="Wang Y."/>
            <person name="Wang D."/>
            <person name="Huang X."/>
            <person name="Wang R."/>
            <person name="Lv J."/>
            <person name="Li Y."/>
            <person name="Zhang Z."/>
            <person name="Liu B."/>
            <person name="Lu W."/>
            <person name="Hui Y."/>
            <person name="Liang J."/>
            <person name="Zhou Z."/>
            <person name="Hou R."/>
            <person name="Li X."/>
            <person name="Liu Y."/>
            <person name="Li H."/>
            <person name="Ning X."/>
            <person name="Lin Y."/>
            <person name="Zhao L."/>
            <person name="Xing Q."/>
            <person name="Dou J."/>
            <person name="Li Y."/>
            <person name="Mao J."/>
            <person name="Guo H."/>
            <person name="Dou H."/>
            <person name="Li T."/>
            <person name="Mu C."/>
            <person name="Jiang W."/>
            <person name="Fu Q."/>
            <person name="Fu X."/>
            <person name="Miao Y."/>
            <person name="Liu J."/>
            <person name="Yu Q."/>
            <person name="Li R."/>
            <person name="Liao H."/>
            <person name="Li X."/>
            <person name="Kong Y."/>
            <person name="Jiang Z."/>
            <person name="Chourrout D."/>
            <person name="Li R."/>
            <person name="Bao Z."/>
        </authorList>
    </citation>
    <scope>NUCLEOTIDE SEQUENCE [LARGE SCALE GENOMIC DNA]</scope>
    <source>
        <strain evidence="3 4">PY_sf001</strain>
    </source>
</reference>
<keyword evidence="1" id="KW-0732">Signal</keyword>
<gene>
    <name evidence="3" type="ORF">KP79_PYT18695</name>
</gene>
<sequence>MPTITPEYLVLTFMVIFVAGMVNARPKIGRRFCAHYPFAPRCLGVAAKRDGEEANKMANGGLPDYGDIASLVLRSKSDIDDSPVDDWDSHEGTDDVSKAVIVPLGVLSKILGTKPAAALNKAQKRRLDMWLDYDTGRE</sequence>
<reference evidence="2" key="2">
    <citation type="submission" date="2018-03" db="EMBL/GenBank/DDBJ databases">
        <title>Identification and characterization of neuropeptides by transcriptome and proteome analyses in a bivalve mollusc Patinopecten yessoensis.</title>
        <authorList>
            <person name="Zhang M."/>
            <person name="Wang Y."/>
            <person name="Li Y."/>
            <person name="Li W."/>
            <person name="Li R."/>
            <person name="Xie X."/>
            <person name="Wang S."/>
            <person name="Hu X."/>
            <person name="Zhang L."/>
            <person name="Bao Z."/>
        </authorList>
    </citation>
    <scope>NUCLEOTIDE SEQUENCE</scope>
    <source>
        <tissue evidence="2">Ganglion</tissue>
    </source>
</reference>
<feature type="signal peptide" evidence="1">
    <location>
        <begin position="1"/>
        <end position="24"/>
    </location>
</feature>
<evidence type="ECO:0000256" key="1">
    <source>
        <dbReference type="SAM" id="SignalP"/>
    </source>
</evidence>
<evidence type="ECO:0000313" key="2">
    <source>
        <dbReference type="EMBL" id="AXN93483.1"/>
    </source>
</evidence>
<feature type="chain" id="PRO_5036031249" evidence="1">
    <location>
        <begin position="25"/>
        <end position="138"/>
    </location>
</feature>